<name>A0A0C3F520_PILCF</name>
<evidence type="ECO:0000313" key="2">
    <source>
        <dbReference type="EMBL" id="KIM79805.1"/>
    </source>
</evidence>
<dbReference type="STRING" id="765440.A0A0C3F520"/>
<proteinExistence type="predicted"/>
<dbReference type="Proteomes" id="UP000054166">
    <property type="component" value="Unassembled WGS sequence"/>
</dbReference>
<dbReference type="OrthoDB" id="550575at2759"/>
<gene>
    <name evidence="2" type="ORF">PILCRDRAFT_822981</name>
</gene>
<dbReference type="HOGENOM" id="CLU_008641_0_0_1"/>
<evidence type="ECO:0000313" key="3">
    <source>
        <dbReference type="Proteomes" id="UP000054166"/>
    </source>
</evidence>
<feature type="region of interest" description="Disordered" evidence="1">
    <location>
        <begin position="945"/>
        <end position="998"/>
    </location>
</feature>
<dbReference type="AlphaFoldDB" id="A0A0C3F520"/>
<dbReference type="SUPFAM" id="SSF52047">
    <property type="entry name" value="RNI-like"/>
    <property type="match status" value="1"/>
</dbReference>
<organism evidence="2 3">
    <name type="scientific">Piloderma croceum (strain F 1598)</name>
    <dbReference type="NCBI Taxonomy" id="765440"/>
    <lineage>
        <taxon>Eukaryota</taxon>
        <taxon>Fungi</taxon>
        <taxon>Dikarya</taxon>
        <taxon>Basidiomycota</taxon>
        <taxon>Agaricomycotina</taxon>
        <taxon>Agaricomycetes</taxon>
        <taxon>Agaricomycetidae</taxon>
        <taxon>Atheliales</taxon>
        <taxon>Atheliaceae</taxon>
        <taxon>Piloderma</taxon>
    </lineage>
</organism>
<dbReference type="GO" id="GO:0019005">
    <property type="term" value="C:SCF ubiquitin ligase complex"/>
    <property type="evidence" value="ECO:0007669"/>
    <property type="project" value="TreeGrafter"/>
</dbReference>
<reference evidence="3" key="2">
    <citation type="submission" date="2015-01" db="EMBL/GenBank/DDBJ databases">
        <title>Evolutionary Origins and Diversification of the Mycorrhizal Mutualists.</title>
        <authorList>
            <consortium name="DOE Joint Genome Institute"/>
            <consortium name="Mycorrhizal Genomics Consortium"/>
            <person name="Kohler A."/>
            <person name="Kuo A."/>
            <person name="Nagy L.G."/>
            <person name="Floudas D."/>
            <person name="Copeland A."/>
            <person name="Barry K.W."/>
            <person name="Cichocki N."/>
            <person name="Veneault-Fourrey C."/>
            <person name="LaButti K."/>
            <person name="Lindquist E.A."/>
            <person name="Lipzen A."/>
            <person name="Lundell T."/>
            <person name="Morin E."/>
            <person name="Murat C."/>
            <person name="Riley R."/>
            <person name="Ohm R."/>
            <person name="Sun H."/>
            <person name="Tunlid A."/>
            <person name="Henrissat B."/>
            <person name="Grigoriev I.V."/>
            <person name="Hibbett D.S."/>
            <person name="Martin F."/>
        </authorList>
    </citation>
    <scope>NUCLEOTIDE SEQUENCE [LARGE SCALE GENOMIC DNA]</scope>
    <source>
        <strain evidence="3">F 1598</strain>
    </source>
</reference>
<evidence type="ECO:0000256" key="1">
    <source>
        <dbReference type="SAM" id="MobiDB-lite"/>
    </source>
</evidence>
<dbReference type="Gene3D" id="3.80.10.10">
    <property type="entry name" value="Ribonuclease Inhibitor"/>
    <property type="match status" value="2"/>
</dbReference>
<dbReference type="GO" id="GO:0031146">
    <property type="term" value="P:SCF-dependent proteasomal ubiquitin-dependent protein catabolic process"/>
    <property type="evidence" value="ECO:0007669"/>
    <property type="project" value="TreeGrafter"/>
</dbReference>
<feature type="compositionally biased region" description="Polar residues" evidence="1">
    <location>
        <begin position="100"/>
        <end position="120"/>
    </location>
</feature>
<dbReference type="SMART" id="SM00367">
    <property type="entry name" value="LRR_CC"/>
    <property type="match status" value="6"/>
</dbReference>
<evidence type="ECO:0008006" key="4">
    <source>
        <dbReference type="Google" id="ProtNLM"/>
    </source>
</evidence>
<accession>A0A0C3F520</accession>
<dbReference type="InterPro" id="IPR006553">
    <property type="entry name" value="Leu-rich_rpt_Cys-con_subtyp"/>
</dbReference>
<dbReference type="PANTHER" id="PTHR13318">
    <property type="entry name" value="PARTNER OF PAIRED, ISOFORM B-RELATED"/>
    <property type="match status" value="1"/>
</dbReference>
<protein>
    <recommendedName>
        <fullName evidence="4">F-box domain-containing protein</fullName>
    </recommendedName>
</protein>
<reference evidence="2 3" key="1">
    <citation type="submission" date="2014-04" db="EMBL/GenBank/DDBJ databases">
        <authorList>
            <consortium name="DOE Joint Genome Institute"/>
            <person name="Kuo A."/>
            <person name="Tarkka M."/>
            <person name="Buscot F."/>
            <person name="Kohler A."/>
            <person name="Nagy L.G."/>
            <person name="Floudas D."/>
            <person name="Copeland A."/>
            <person name="Barry K.W."/>
            <person name="Cichocki N."/>
            <person name="Veneault-Fourrey C."/>
            <person name="LaButti K."/>
            <person name="Lindquist E.A."/>
            <person name="Lipzen A."/>
            <person name="Lundell T."/>
            <person name="Morin E."/>
            <person name="Murat C."/>
            <person name="Sun H."/>
            <person name="Tunlid A."/>
            <person name="Henrissat B."/>
            <person name="Grigoriev I.V."/>
            <person name="Hibbett D.S."/>
            <person name="Martin F."/>
            <person name="Nordberg H.P."/>
            <person name="Cantor M.N."/>
            <person name="Hua S.X."/>
        </authorList>
    </citation>
    <scope>NUCLEOTIDE SEQUENCE [LARGE SCALE GENOMIC DNA]</scope>
    <source>
        <strain evidence="2 3">F 1598</strain>
    </source>
</reference>
<dbReference type="InterPro" id="IPR032675">
    <property type="entry name" value="LRR_dom_sf"/>
</dbReference>
<dbReference type="EMBL" id="KN833007">
    <property type="protein sequence ID" value="KIM79805.1"/>
    <property type="molecule type" value="Genomic_DNA"/>
</dbReference>
<dbReference type="PANTHER" id="PTHR13318:SF190">
    <property type="entry name" value="PARTNER OF PAIRED, ISOFORM B"/>
    <property type="match status" value="1"/>
</dbReference>
<sequence length="998" mass="109632">MSHTHDLDNEEPLFQFDSYDVPVDVTSNPTHPDLVDVTHNISPFALSSPAVLDHTLDQTIAREMDGQDVSVVPEDGKGKGVSKPMPIRLQIDSMRDNFDMGSSTGGYVSQPGTSYAHSPPLTSSSFDLQSIETPLDDIYQRLMIPGQENPVPIPGSFDDESQVASASFLDKGKAKDLAPTLPPLQFSPTEFGYSKADWPSPELIAPTPGPSSYGSGYGTVIESNINLTLAPDNDALSQSVIRRMPSRRRSFSNLSIHSTRSMAALSMSRVKVKFGTSKGPGNLARKLLFRSRPGSSASSPPTPGTITPGGNVFDREFAVGQGNCLMPWRNDYKSQARDVPPVPYLNLEAKLDQQTLPVYCRSQKAVDLKAKGRSYSSPLPLSALDIIPSVLTDVFTPIPIIPRNYFDEMLPRELRLRVLTSLVALHEAEHDRAVKEGDWTVMRASKNRWVGKDKAIRELVKFSRISKSWQALVFDGQMWSNLNLRAFPRIPPSLLTRLSRAAGTFIKTIDVSGHASLLPSTLIDVTDELCLRPVPNGQLPFTQLTTINFQGCAALTTKSLHHLIIRSPSLHTICLKGLTAVTNTTCDVIGTYCAQLSSLDIGRCINVDGEGLRRLITASTNREDISPLKELRISGMKRLDDDVLATLGMGAPLLEVLDLSYIRDLHNSALEAFVSCSDDDDTQFETVLLTSREAGRDQTDSTNYRRRVTRLRHLSLSSCVLLTDNACSNLAHTVPYLELLEMGSIGPDLRDDGLVRLLKTTPFIRKLDLEDAAEITDTVIAAITPGSAAVTRNSRLCDTPEPGHALEHLSVSYAANLSDEAFLSLIQNCSRLSVLEADNTRISGAVLKEFVRRSRNRKLVDAVAVVIDCRGVGESLVKELSASTRPRKGWRSYEARKLGYVDGRDKEDLKVGRDECDEKRVVLKSFYSWQTVDAVRAVREKRRKAKRAANASGGNTSDSDDVFSGRARWWSPGGRRSSGNTSPTVLDVNGDRDQCRIA</sequence>
<keyword evidence="3" id="KW-1185">Reference proteome</keyword>
<dbReference type="InParanoid" id="A0A0C3F520"/>
<feature type="region of interest" description="Disordered" evidence="1">
    <location>
        <begin position="98"/>
        <end position="120"/>
    </location>
</feature>
<feature type="compositionally biased region" description="Basic and acidic residues" evidence="1">
    <location>
        <begin position="989"/>
        <end position="998"/>
    </location>
</feature>
<feature type="region of interest" description="Disordered" evidence="1">
    <location>
        <begin position="291"/>
        <end position="310"/>
    </location>
</feature>